<keyword evidence="17" id="KW-0325">Glycoprotein</keyword>
<keyword evidence="18" id="KW-0458">Lysosome</keyword>
<reference evidence="22 23" key="1">
    <citation type="submission" date="2019-09" db="EMBL/GenBank/DDBJ databases">
        <title>Wenzhouxiangella sp. Genome sequencing and assembly.</title>
        <authorList>
            <person name="Zhang R."/>
        </authorList>
    </citation>
    <scope>NUCLEOTIDE SEQUENCE [LARGE SCALE GENOMIC DNA]</scope>
    <source>
        <strain evidence="22 23">W260</strain>
    </source>
</reference>
<dbReference type="InterPro" id="IPR039866">
    <property type="entry name" value="CPQ"/>
</dbReference>
<dbReference type="PANTHER" id="PTHR12053">
    <property type="entry name" value="PROTEASE FAMILY M28 PLASMA GLUTAMATE CARBOXYPEPTIDASE-RELATED"/>
    <property type="match status" value="1"/>
</dbReference>
<comment type="subunit">
    <text evidence="19">Homodimer. The monomeric form is inactive while the homodimer is active.</text>
</comment>
<keyword evidence="12" id="KW-0256">Endoplasmic reticulum</keyword>
<protein>
    <recommendedName>
        <fullName evidence="5">Carboxypeptidase Q</fullName>
    </recommendedName>
    <alternativeName>
        <fullName evidence="20">Plasma glutamate carboxypeptidase</fullName>
    </alternativeName>
</protein>
<evidence type="ECO:0000256" key="14">
    <source>
        <dbReference type="ARBA" id="ARBA00023034"/>
    </source>
</evidence>
<evidence type="ECO:0000256" key="13">
    <source>
        <dbReference type="ARBA" id="ARBA00022833"/>
    </source>
</evidence>
<keyword evidence="16" id="KW-0865">Zymogen</keyword>
<evidence type="ECO:0000256" key="3">
    <source>
        <dbReference type="ARBA" id="ARBA00004555"/>
    </source>
</evidence>
<dbReference type="GO" id="GO:0070573">
    <property type="term" value="F:metallodipeptidase activity"/>
    <property type="evidence" value="ECO:0007669"/>
    <property type="project" value="InterPro"/>
</dbReference>
<evidence type="ECO:0000259" key="21">
    <source>
        <dbReference type="Pfam" id="PF04389"/>
    </source>
</evidence>
<dbReference type="GO" id="GO:0005764">
    <property type="term" value="C:lysosome"/>
    <property type="evidence" value="ECO:0007669"/>
    <property type="project" value="UniProtKB-SubCell"/>
</dbReference>
<keyword evidence="9" id="KW-0479">Metal-binding</keyword>
<dbReference type="GO" id="GO:0006508">
    <property type="term" value="P:proteolysis"/>
    <property type="evidence" value="ECO:0007669"/>
    <property type="project" value="UniProtKB-KW"/>
</dbReference>
<keyword evidence="11 22" id="KW-0378">Hydrolase</keyword>
<feature type="domain" description="Peptidase M28" evidence="21">
    <location>
        <begin position="272"/>
        <end position="461"/>
    </location>
</feature>
<keyword evidence="15" id="KW-0482">Metalloprotease</keyword>
<dbReference type="EMBL" id="VYXP01000001">
    <property type="protein sequence ID" value="KAA9134086.1"/>
    <property type="molecule type" value="Genomic_DNA"/>
</dbReference>
<dbReference type="GO" id="GO:0046872">
    <property type="term" value="F:metal ion binding"/>
    <property type="evidence" value="ECO:0007669"/>
    <property type="project" value="UniProtKB-KW"/>
</dbReference>
<dbReference type="Gene3D" id="3.50.30.30">
    <property type="match status" value="1"/>
</dbReference>
<comment type="caution">
    <text evidence="22">The sequence shown here is derived from an EMBL/GenBank/DDBJ whole genome shotgun (WGS) entry which is preliminary data.</text>
</comment>
<gene>
    <name evidence="22" type="ORF">F3N42_00615</name>
</gene>
<name>A0A5N0TJK2_9GAMM</name>
<dbReference type="AlphaFoldDB" id="A0A5N0TJK2"/>
<keyword evidence="13" id="KW-0862">Zinc</keyword>
<evidence type="ECO:0000256" key="16">
    <source>
        <dbReference type="ARBA" id="ARBA00023145"/>
    </source>
</evidence>
<evidence type="ECO:0000313" key="23">
    <source>
        <dbReference type="Proteomes" id="UP000325372"/>
    </source>
</evidence>
<keyword evidence="14" id="KW-0333">Golgi apparatus</keyword>
<evidence type="ECO:0000256" key="20">
    <source>
        <dbReference type="ARBA" id="ARBA00033328"/>
    </source>
</evidence>
<evidence type="ECO:0000256" key="18">
    <source>
        <dbReference type="ARBA" id="ARBA00023228"/>
    </source>
</evidence>
<evidence type="ECO:0000313" key="22">
    <source>
        <dbReference type="EMBL" id="KAA9134086.1"/>
    </source>
</evidence>
<evidence type="ECO:0000256" key="12">
    <source>
        <dbReference type="ARBA" id="ARBA00022824"/>
    </source>
</evidence>
<organism evidence="22 23">
    <name type="scientific">Marinihelvus fidelis</name>
    <dbReference type="NCBI Taxonomy" id="2613842"/>
    <lineage>
        <taxon>Bacteria</taxon>
        <taxon>Pseudomonadati</taxon>
        <taxon>Pseudomonadota</taxon>
        <taxon>Gammaproteobacteria</taxon>
        <taxon>Chromatiales</taxon>
        <taxon>Wenzhouxiangellaceae</taxon>
        <taxon>Marinihelvus</taxon>
    </lineage>
</organism>
<accession>A0A5N0TJK2</accession>
<evidence type="ECO:0000256" key="4">
    <source>
        <dbReference type="ARBA" id="ARBA00004613"/>
    </source>
</evidence>
<evidence type="ECO:0000256" key="8">
    <source>
        <dbReference type="ARBA" id="ARBA00022670"/>
    </source>
</evidence>
<dbReference type="SUPFAM" id="SSF53187">
    <property type="entry name" value="Zn-dependent exopeptidases"/>
    <property type="match status" value="1"/>
</dbReference>
<dbReference type="InterPro" id="IPR007484">
    <property type="entry name" value="Peptidase_M28"/>
</dbReference>
<evidence type="ECO:0000256" key="17">
    <source>
        <dbReference type="ARBA" id="ARBA00023180"/>
    </source>
</evidence>
<keyword evidence="7" id="KW-0121">Carboxypeptidase</keyword>
<evidence type="ECO:0000256" key="5">
    <source>
        <dbReference type="ARBA" id="ARBA00014116"/>
    </source>
</evidence>
<dbReference type="Pfam" id="PF04389">
    <property type="entry name" value="Peptidase_M28"/>
    <property type="match status" value="1"/>
</dbReference>
<dbReference type="Proteomes" id="UP000325372">
    <property type="component" value="Unassembled WGS sequence"/>
</dbReference>
<proteinExistence type="predicted"/>
<keyword evidence="10" id="KW-0732">Signal</keyword>
<evidence type="ECO:0000256" key="7">
    <source>
        <dbReference type="ARBA" id="ARBA00022645"/>
    </source>
</evidence>
<evidence type="ECO:0000256" key="10">
    <source>
        <dbReference type="ARBA" id="ARBA00022729"/>
    </source>
</evidence>
<dbReference type="Gene3D" id="3.40.630.10">
    <property type="entry name" value="Zn peptidases"/>
    <property type="match status" value="1"/>
</dbReference>
<evidence type="ECO:0000256" key="6">
    <source>
        <dbReference type="ARBA" id="ARBA00022525"/>
    </source>
</evidence>
<dbReference type="GO" id="GO:0004180">
    <property type="term" value="F:carboxypeptidase activity"/>
    <property type="evidence" value="ECO:0007669"/>
    <property type="project" value="UniProtKB-KW"/>
</dbReference>
<keyword evidence="6" id="KW-0964">Secreted</keyword>
<evidence type="ECO:0000256" key="1">
    <source>
        <dbReference type="ARBA" id="ARBA00004240"/>
    </source>
</evidence>
<evidence type="ECO:0000256" key="19">
    <source>
        <dbReference type="ARBA" id="ARBA00025833"/>
    </source>
</evidence>
<evidence type="ECO:0000256" key="15">
    <source>
        <dbReference type="ARBA" id="ARBA00023049"/>
    </source>
</evidence>
<evidence type="ECO:0000256" key="2">
    <source>
        <dbReference type="ARBA" id="ARBA00004371"/>
    </source>
</evidence>
<evidence type="ECO:0000256" key="9">
    <source>
        <dbReference type="ARBA" id="ARBA00022723"/>
    </source>
</evidence>
<sequence length="479" mass="51967">MRVLTALPVFLLTTVTALIPGLTLADDTYRFDEQTLQAIHDLSDTALESDLAYEITRSLTTEIGPRLAGTAQEARAREWAVAKLTGLGFENVRVEPFDLDLWTRGTSVIEEAAITAPYPQHLHAISLGGAAATPDEGLEAEVVFFSSFDDLLAFDDSDDALAGKLVFINDRMVATRTGEGYGWANRKRQKAWFHAEDRGAAGVLIRSVGTSSNRFAHTGMMSRPEGRKAKIPALAVSAPDADQIERIHESGETLRVRLKTSAGWRGEATSGNVIAEITGAEAPEEIVIIGAHLDSWDNGTGALDDGAGVGIVTAAAKLIMDAGQRPRRTIRVVLFGAEEVGLIGARAYAQARKDDGTLANHVIGSESDFGAREIWRLNSNVGEHALPFFDAMHVQMQHLGITRGNNEGNGGPDMYPLQYMGMPVAGLDQNGEDYFEFHHTPNDTFDKIVPAEMAQNVAAWVMFTWLVADTDMTFRPGME</sequence>
<evidence type="ECO:0000256" key="11">
    <source>
        <dbReference type="ARBA" id="ARBA00022801"/>
    </source>
</evidence>
<dbReference type="RefSeq" id="WP_150862436.1">
    <property type="nucleotide sequence ID" value="NZ_VYXP01000001.1"/>
</dbReference>
<keyword evidence="8" id="KW-0645">Protease</keyword>
<dbReference type="GO" id="GO:0005576">
    <property type="term" value="C:extracellular region"/>
    <property type="evidence" value="ECO:0007669"/>
    <property type="project" value="UniProtKB-SubCell"/>
</dbReference>
<keyword evidence="23" id="KW-1185">Reference proteome</keyword>
<comment type="subcellular location">
    <subcellularLocation>
        <location evidence="1">Endoplasmic reticulum</location>
    </subcellularLocation>
    <subcellularLocation>
        <location evidence="3">Golgi apparatus</location>
    </subcellularLocation>
    <subcellularLocation>
        <location evidence="2">Lysosome</location>
    </subcellularLocation>
    <subcellularLocation>
        <location evidence="4">Secreted</location>
    </subcellularLocation>
</comment>
<dbReference type="PANTHER" id="PTHR12053:SF3">
    <property type="entry name" value="CARBOXYPEPTIDASE Q"/>
    <property type="match status" value="1"/>
</dbReference>